<dbReference type="RefSeq" id="WP_156239984.1">
    <property type="nucleotide sequence ID" value="NZ_CDMH01000062.1"/>
</dbReference>
<evidence type="ECO:0000313" key="3">
    <source>
        <dbReference type="EMBL" id="CRF44835.1"/>
    </source>
</evidence>
<dbReference type="OrthoDB" id="5328711at2"/>
<evidence type="ECO:0000313" key="2">
    <source>
        <dbReference type="EMBL" id="CRF41247.1"/>
    </source>
</evidence>
<reference evidence="2" key="1">
    <citation type="submission" date="2014-12" db="EMBL/GenBank/DDBJ databases">
        <title>Whole genome sequences of four Staphylococcus schleiferi canine isolates.</title>
        <authorList>
            <person name="Misic A.M."/>
            <person name="Cain C."/>
            <person name="Morris D.O."/>
            <person name="Rankin S."/>
            <person name="Beiting D."/>
        </authorList>
    </citation>
    <scope>NUCLEOTIDE SEQUENCE</scope>
    <source>
        <strain evidence="2">ASB11</strain>
        <strain evidence="3">ASB9</strain>
    </source>
</reference>
<feature type="signal peptide" evidence="1">
    <location>
        <begin position="1"/>
        <end position="24"/>
    </location>
</feature>
<sequence length="112" mass="12643">MAKIPLRPALGGLTLLALALSACAPRVVYQKVYIPTKCQITPTKRPSKDLGVLEYLQELLIYTEQLELDLQHCIDNSVSRPKNPYKRQISLRAFSPSLTPKRRLKAFKGYST</sequence>
<keyword evidence="4" id="KW-1185">Reference proteome</keyword>
<evidence type="ECO:0000256" key="1">
    <source>
        <dbReference type="SAM" id="SignalP"/>
    </source>
</evidence>
<reference evidence="5" key="2">
    <citation type="submission" date="2014-12" db="EMBL/GenBank/DDBJ databases">
        <authorList>
            <person name="Jaenicke S."/>
        </authorList>
    </citation>
    <scope>NUCLEOTIDE SEQUENCE [LARGE SCALE GENOMIC DNA]</scope>
</reference>
<proteinExistence type="predicted"/>
<gene>
    <name evidence="2" type="ORF">HAL011_10380</name>
    <name evidence="3" type="ORF">HAL09_14480</name>
</gene>
<dbReference type="EMBL" id="CDMN01000059">
    <property type="protein sequence ID" value="CRF44835.1"/>
    <property type="molecule type" value="Genomic_DNA"/>
</dbReference>
<name>A0A0K2X4F0_9HELI</name>
<dbReference type="PROSITE" id="PS51257">
    <property type="entry name" value="PROKAR_LIPOPROTEIN"/>
    <property type="match status" value="1"/>
</dbReference>
<dbReference type="STRING" id="1578720.HAL011_10380"/>
<evidence type="ECO:0000313" key="4">
    <source>
        <dbReference type="Proteomes" id="UP000038622"/>
    </source>
</evidence>
<protein>
    <recommendedName>
        <fullName evidence="6">Lipoprotein</fullName>
    </recommendedName>
</protein>
<accession>A0A0K2X4F0</accession>
<evidence type="ECO:0000313" key="5">
    <source>
        <dbReference type="Proteomes" id="UP000041394"/>
    </source>
</evidence>
<evidence type="ECO:0008006" key="6">
    <source>
        <dbReference type="Google" id="ProtNLM"/>
    </source>
</evidence>
<dbReference type="EMBL" id="CDML01000036">
    <property type="protein sequence ID" value="CRF41247.1"/>
    <property type="molecule type" value="Genomic_DNA"/>
</dbReference>
<keyword evidence="1" id="KW-0732">Signal</keyword>
<organism evidence="2 4">
    <name type="scientific">Helicobacter ailurogastricus</name>
    <dbReference type="NCBI Taxonomy" id="1578720"/>
    <lineage>
        <taxon>Bacteria</taxon>
        <taxon>Pseudomonadati</taxon>
        <taxon>Campylobacterota</taxon>
        <taxon>Epsilonproteobacteria</taxon>
        <taxon>Campylobacterales</taxon>
        <taxon>Helicobacteraceae</taxon>
        <taxon>Helicobacter</taxon>
    </lineage>
</organism>
<feature type="chain" id="PRO_5013456473" description="Lipoprotein" evidence="1">
    <location>
        <begin position="25"/>
        <end position="112"/>
    </location>
</feature>
<reference evidence="4" key="3">
    <citation type="submission" date="2014-12" db="EMBL/GenBank/DDBJ databases">
        <authorList>
            <person name="Smet A."/>
        </authorList>
    </citation>
    <scope>NUCLEOTIDE SEQUENCE [LARGE SCALE GENOMIC DNA]</scope>
</reference>
<dbReference type="Proteomes" id="UP000038622">
    <property type="component" value="Unassembled WGS sequence"/>
</dbReference>
<dbReference type="Proteomes" id="UP000041394">
    <property type="component" value="Unassembled WGS sequence"/>
</dbReference>
<dbReference type="AlphaFoldDB" id="A0A0K2X4F0"/>